<sequence length="91" mass="9855">MMLELRHIADIDPDAPIPFADLVSPGILVLSSIADSQSLLVSALALEEGSEQQMRFVLRNTLALLRTAEETLETALDVASRHARTGAPMQD</sequence>
<protein>
    <recommendedName>
        <fullName evidence="3">DUF3077 domain-containing protein</fullName>
    </recommendedName>
</protein>
<evidence type="ECO:0008006" key="3">
    <source>
        <dbReference type="Google" id="ProtNLM"/>
    </source>
</evidence>
<evidence type="ECO:0000313" key="1">
    <source>
        <dbReference type="EMBL" id="GLS04962.1"/>
    </source>
</evidence>
<proteinExistence type="predicted"/>
<dbReference type="Proteomes" id="UP001156836">
    <property type="component" value="Unassembled WGS sequence"/>
</dbReference>
<organism evidence="1 2">
    <name type="scientific">Chitiniphilus shinanonensis</name>
    <dbReference type="NCBI Taxonomy" id="553088"/>
    <lineage>
        <taxon>Bacteria</taxon>
        <taxon>Pseudomonadati</taxon>
        <taxon>Pseudomonadota</taxon>
        <taxon>Betaproteobacteria</taxon>
        <taxon>Neisseriales</taxon>
        <taxon>Chitinibacteraceae</taxon>
        <taxon>Chitiniphilus</taxon>
    </lineage>
</organism>
<gene>
    <name evidence="1" type="ORF">GCM10007860_21110</name>
</gene>
<reference evidence="2" key="1">
    <citation type="journal article" date="2019" name="Int. J. Syst. Evol. Microbiol.">
        <title>The Global Catalogue of Microorganisms (GCM) 10K type strain sequencing project: providing services to taxonomists for standard genome sequencing and annotation.</title>
        <authorList>
            <consortium name="The Broad Institute Genomics Platform"/>
            <consortium name="The Broad Institute Genome Sequencing Center for Infectious Disease"/>
            <person name="Wu L."/>
            <person name="Ma J."/>
        </authorList>
    </citation>
    <scope>NUCLEOTIDE SEQUENCE [LARGE SCALE GENOMIC DNA]</scope>
    <source>
        <strain evidence="2">NBRC 104970</strain>
    </source>
</reference>
<dbReference type="EMBL" id="BSOZ01000030">
    <property type="protein sequence ID" value="GLS04962.1"/>
    <property type="molecule type" value="Genomic_DNA"/>
</dbReference>
<evidence type="ECO:0000313" key="2">
    <source>
        <dbReference type="Proteomes" id="UP001156836"/>
    </source>
</evidence>
<comment type="caution">
    <text evidence="1">The sequence shown here is derived from an EMBL/GenBank/DDBJ whole genome shotgun (WGS) entry which is preliminary data.</text>
</comment>
<keyword evidence="2" id="KW-1185">Reference proteome</keyword>
<accession>A0ABQ6BU31</accession>
<name>A0ABQ6BU31_9NEIS</name>
<dbReference type="RefSeq" id="WP_018746900.1">
    <property type="nucleotide sequence ID" value="NZ_BAABUF010000001.1"/>
</dbReference>